<dbReference type="RefSeq" id="WP_241914631.1">
    <property type="nucleotide sequence ID" value="NZ_CP093326.1"/>
</dbReference>
<gene>
    <name evidence="1" type="ORF">MNQ99_04760</name>
</gene>
<evidence type="ECO:0000313" key="1">
    <source>
        <dbReference type="EMBL" id="UNK46673.1"/>
    </source>
</evidence>
<name>A0ABY3WDM8_9MICC</name>
<reference evidence="1 2" key="1">
    <citation type="submission" date="2022-03" db="EMBL/GenBank/DDBJ databases">
        <title>Isotopic signatures of nitrous oxide derived from detoxification processes.</title>
        <authorList>
            <person name="Behrendt U."/>
            <person name="Buchen C."/>
            <person name="Well R."/>
            <person name="Ulrich A."/>
            <person name="Rohe L."/>
            <person name="Kolb S."/>
            <person name="Schloter M."/>
            <person name="Horn M.A."/>
            <person name="Augustin J."/>
        </authorList>
    </citation>
    <scope>NUCLEOTIDE SEQUENCE [LARGE SCALE GENOMIC DNA]</scope>
    <source>
        <strain evidence="1 2">S4-C24</strain>
    </source>
</reference>
<dbReference type="EMBL" id="CP093326">
    <property type="protein sequence ID" value="UNK46673.1"/>
    <property type="molecule type" value="Genomic_DNA"/>
</dbReference>
<protein>
    <recommendedName>
        <fullName evidence="3">ASCH domain-containing protein</fullName>
    </recommendedName>
</protein>
<evidence type="ECO:0000313" key="2">
    <source>
        <dbReference type="Proteomes" id="UP000829069"/>
    </source>
</evidence>
<evidence type="ECO:0008006" key="3">
    <source>
        <dbReference type="Google" id="ProtNLM"/>
    </source>
</evidence>
<keyword evidence="2" id="KW-1185">Reference proteome</keyword>
<dbReference type="Proteomes" id="UP000829069">
    <property type="component" value="Chromosome"/>
</dbReference>
<sequence length="152" mass="17451">MDGIYGTWNGQVVEIQRRTPYQGRLAIIQDGGEKPSPEWSKLEFPNRFGRTPTRHYLKVPESEVSDLHEIAATGSVPLTDSTGHDIQAHVRIIAQDQEGRLAVETMPSESRIHWDALVREYSFEEYDRSWVFGWIPEHALTDFKSERVELTA</sequence>
<accession>A0ABY3WDM8</accession>
<proteinExistence type="predicted"/>
<organism evidence="1 2">
    <name type="scientific">Arthrobacter sulfonylureivorans</name>
    <dbReference type="NCBI Taxonomy" id="2486855"/>
    <lineage>
        <taxon>Bacteria</taxon>
        <taxon>Bacillati</taxon>
        <taxon>Actinomycetota</taxon>
        <taxon>Actinomycetes</taxon>
        <taxon>Micrococcales</taxon>
        <taxon>Micrococcaceae</taxon>
        <taxon>Arthrobacter</taxon>
    </lineage>
</organism>